<keyword evidence="12" id="KW-0325">Glycoprotein</keyword>
<keyword evidence="8 13" id="KW-0378">Hydrolase</keyword>
<keyword evidence="4 13" id="KW-0645">Protease</keyword>
<dbReference type="EnsemblMetazoa" id="XM_019997253.1">
    <property type="protein sequence ID" value="XP_019852812.1"/>
    <property type="gene ID" value="GeneID_100633175"/>
</dbReference>
<reference evidence="17" key="1">
    <citation type="journal article" date="2010" name="Nature">
        <title>The Amphimedon queenslandica genome and the evolution of animal complexity.</title>
        <authorList>
            <person name="Srivastava M."/>
            <person name="Simakov O."/>
            <person name="Chapman J."/>
            <person name="Fahey B."/>
            <person name="Gauthier M.E."/>
            <person name="Mitros T."/>
            <person name="Richards G.S."/>
            <person name="Conaco C."/>
            <person name="Dacre M."/>
            <person name="Hellsten U."/>
            <person name="Larroux C."/>
            <person name="Putnam N.H."/>
            <person name="Stanke M."/>
            <person name="Adamska M."/>
            <person name="Darling A."/>
            <person name="Degnan S.M."/>
            <person name="Oakley T.H."/>
            <person name="Plachetzki D.C."/>
            <person name="Zhai Y."/>
            <person name="Adamski M."/>
            <person name="Calcino A."/>
            <person name="Cummins S.F."/>
            <person name="Goodstein D.M."/>
            <person name="Harris C."/>
            <person name="Jackson D.J."/>
            <person name="Leys S.P."/>
            <person name="Shu S."/>
            <person name="Woodcroft B.J."/>
            <person name="Vervoort M."/>
            <person name="Kosik K.S."/>
            <person name="Manning G."/>
            <person name="Degnan B.M."/>
            <person name="Rokhsar D.S."/>
        </authorList>
    </citation>
    <scope>NUCLEOTIDE SEQUENCE [LARGE SCALE GENOMIC DNA]</scope>
</reference>
<evidence type="ECO:0000256" key="14">
    <source>
        <dbReference type="SAM" id="MobiDB-lite"/>
    </source>
</evidence>
<comment type="cofactor">
    <cofactor evidence="1">
        <name>Co(2+)</name>
        <dbReference type="ChEBI" id="CHEBI:48828"/>
    </cofactor>
</comment>
<proteinExistence type="inferred from homology"/>
<evidence type="ECO:0000256" key="3">
    <source>
        <dbReference type="ARBA" id="ARBA00008261"/>
    </source>
</evidence>
<dbReference type="GO" id="GO:0006508">
    <property type="term" value="P:proteolysis"/>
    <property type="evidence" value="ECO:0007669"/>
    <property type="project" value="UniProtKB-KW"/>
</dbReference>
<evidence type="ECO:0000256" key="8">
    <source>
        <dbReference type="ARBA" id="ARBA00022801"/>
    </source>
</evidence>
<protein>
    <recommendedName>
        <fullName evidence="13">Metalloprotease TIKI homolog</fullName>
        <ecNumber evidence="13">3.4.-.-</ecNumber>
    </recommendedName>
</protein>
<evidence type="ECO:0000256" key="7">
    <source>
        <dbReference type="ARBA" id="ARBA00022729"/>
    </source>
</evidence>
<evidence type="ECO:0000256" key="4">
    <source>
        <dbReference type="ARBA" id="ARBA00022670"/>
    </source>
</evidence>
<keyword evidence="13" id="KW-1003">Cell membrane</keyword>
<evidence type="ECO:0000256" key="12">
    <source>
        <dbReference type="ARBA" id="ARBA00023180"/>
    </source>
</evidence>
<evidence type="ECO:0000256" key="5">
    <source>
        <dbReference type="ARBA" id="ARBA00022692"/>
    </source>
</evidence>
<dbReference type="PANTHER" id="PTHR31120">
    <property type="entry name" value="METALLOPROTEASE TIKI"/>
    <property type="match status" value="1"/>
</dbReference>
<keyword evidence="9 13" id="KW-1133">Transmembrane helix</keyword>
<comment type="function">
    <text evidence="13">Metalloprotease that acts as a negative regulator of the Wnt signaling pathway.</text>
</comment>
<evidence type="ECO:0000256" key="15">
    <source>
        <dbReference type="SAM" id="SignalP"/>
    </source>
</evidence>
<dbReference type="GO" id="GO:0046872">
    <property type="term" value="F:metal ion binding"/>
    <property type="evidence" value="ECO:0007669"/>
    <property type="project" value="UniProtKB-UniRule"/>
</dbReference>
<evidence type="ECO:0000256" key="13">
    <source>
        <dbReference type="RuleBase" id="RU369069"/>
    </source>
</evidence>
<organism evidence="16 17">
    <name type="scientific">Amphimedon queenslandica</name>
    <name type="common">Sponge</name>
    <dbReference type="NCBI Taxonomy" id="400682"/>
    <lineage>
        <taxon>Eukaryota</taxon>
        <taxon>Metazoa</taxon>
        <taxon>Porifera</taxon>
        <taxon>Demospongiae</taxon>
        <taxon>Heteroscleromorpha</taxon>
        <taxon>Haplosclerida</taxon>
        <taxon>Niphatidae</taxon>
        <taxon>Amphimedon</taxon>
    </lineage>
</organism>
<dbReference type="GO" id="GO:0016055">
    <property type="term" value="P:Wnt signaling pathway"/>
    <property type="evidence" value="ECO:0007669"/>
    <property type="project" value="UniProtKB-KW"/>
</dbReference>
<feature type="region of interest" description="Disordered" evidence="14">
    <location>
        <begin position="432"/>
        <end position="474"/>
    </location>
</feature>
<gene>
    <name evidence="16" type="primary">100633175</name>
</gene>
<keyword evidence="7 13" id="KW-0732">Signal</keyword>
<evidence type="ECO:0000313" key="16">
    <source>
        <dbReference type="EnsemblMetazoa" id="XP_019852812.1"/>
    </source>
</evidence>
<feature type="compositionally biased region" description="Low complexity" evidence="14">
    <location>
        <begin position="432"/>
        <end position="468"/>
    </location>
</feature>
<dbReference type="GO" id="GO:0005886">
    <property type="term" value="C:plasma membrane"/>
    <property type="evidence" value="ECO:0007669"/>
    <property type="project" value="UniProtKB-SubCell"/>
</dbReference>
<evidence type="ECO:0000313" key="17">
    <source>
        <dbReference type="Proteomes" id="UP000007879"/>
    </source>
</evidence>
<keyword evidence="10 13" id="KW-0482">Metalloprotease</keyword>
<keyword evidence="17" id="KW-1185">Reference proteome</keyword>
<sequence length="507" mass="56200">MIVQVFPCLVLLVKLVLLSVLLPSATGSYHCSNNATQNSYLWRIEASPPIYLFGTMHVPYKKLWDDVPDNVKSVLSLSEHLCVELRLTDSETSKNLSACRYLPKNETLESVLPGGLYVRVLKYFVRIQNQFPKWLFGNASINGLSRIESDRLFHAMIGNWNRLRPVWLLMLISSLSRENVQERSIPLLDVFLDRAAEGMGKNVEAVEVYKEQCRPFNRLNNTKVFVALRKLLDYLEPLADGPISSTDSDLETYNCGDFKSLVSARPILPLPSSSKLPNLTSEEAGDLESINEFLVSQIVYRRNRRMSKTIMSLLSRQRNETYLFAIGAGHFVGERNVVHMLKKKGYSVNRLSVTETIPGPPLPKNIISLGDPSSQLTILNISSTIPTLPPNRPSHVPPTLSPETIARIIQSVFNNTQSIYTVDSVEVTPTTTSLNSATASTTVATPTSSVTPPTSSSSQTRSLTISDSQRTSDDSAFIPSASSGLRYNIGLVCVTLFFVLLIITSAL</sequence>
<feature type="transmembrane region" description="Helical" evidence="13">
    <location>
        <begin position="485"/>
        <end position="503"/>
    </location>
</feature>
<accession>A0AAN0J7T7</accession>
<dbReference type="CDD" id="cd14789">
    <property type="entry name" value="Tiki"/>
    <property type="match status" value="1"/>
</dbReference>
<dbReference type="InterPro" id="IPR040230">
    <property type="entry name" value="TIKI1/2-like"/>
</dbReference>
<evidence type="ECO:0000256" key="1">
    <source>
        <dbReference type="ARBA" id="ARBA00001941"/>
    </source>
</evidence>
<dbReference type="PANTHER" id="PTHR31120:SF6">
    <property type="entry name" value="METALLOPROTEASE TIKI HOMOLOG"/>
    <property type="match status" value="1"/>
</dbReference>
<evidence type="ECO:0000256" key="11">
    <source>
        <dbReference type="ARBA" id="ARBA00023136"/>
    </source>
</evidence>
<dbReference type="Proteomes" id="UP000007879">
    <property type="component" value="Unassembled WGS sequence"/>
</dbReference>
<keyword evidence="6 13" id="KW-0479">Metal-binding</keyword>
<dbReference type="EC" id="3.4.-.-" evidence="13"/>
<dbReference type="AlphaFoldDB" id="A0AAN0J7T7"/>
<keyword evidence="13" id="KW-0879">Wnt signaling pathway</keyword>
<keyword evidence="11 13" id="KW-0472">Membrane</keyword>
<evidence type="ECO:0000256" key="9">
    <source>
        <dbReference type="ARBA" id="ARBA00022989"/>
    </source>
</evidence>
<reference evidence="16" key="2">
    <citation type="submission" date="2024-06" db="UniProtKB">
        <authorList>
            <consortium name="EnsemblMetazoa"/>
        </authorList>
    </citation>
    <scope>IDENTIFICATION</scope>
</reference>
<comment type="subcellular location">
    <subcellularLocation>
        <location evidence="13">Cell membrane</location>
        <topology evidence="13">Single-pass type I membrane protein</topology>
    </subcellularLocation>
    <subcellularLocation>
        <location evidence="2">Membrane</location>
        <topology evidence="2">Single-pass type I membrane protein</topology>
    </subcellularLocation>
</comment>
<name>A0AAN0J7T7_AMPQE</name>
<feature type="signal peptide" evidence="15">
    <location>
        <begin position="1"/>
        <end position="27"/>
    </location>
</feature>
<dbReference type="GO" id="GO:0004222">
    <property type="term" value="F:metalloendopeptidase activity"/>
    <property type="evidence" value="ECO:0007669"/>
    <property type="project" value="UniProtKB-UniRule"/>
</dbReference>
<comment type="similarity">
    <text evidence="3 13">Belongs to the TIKI family.</text>
</comment>
<feature type="chain" id="PRO_5042877068" description="Metalloprotease TIKI homolog" evidence="15">
    <location>
        <begin position="28"/>
        <end position="507"/>
    </location>
</feature>
<dbReference type="GO" id="GO:0030178">
    <property type="term" value="P:negative regulation of Wnt signaling pathway"/>
    <property type="evidence" value="ECO:0007669"/>
    <property type="project" value="UniProtKB-UniRule"/>
</dbReference>
<evidence type="ECO:0000256" key="6">
    <source>
        <dbReference type="ARBA" id="ARBA00022723"/>
    </source>
</evidence>
<dbReference type="Pfam" id="PF01963">
    <property type="entry name" value="TraB_PrgY_gumN"/>
    <property type="match status" value="1"/>
</dbReference>
<dbReference type="InterPro" id="IPR002816">
    <property type="entry name" value="TraB/PrgY/GumN_fam"/>
</dbReference>
<evidence type="ECO:0000256" key="2">
    <source>
        <dbReference type="ARBA" id="ARBA00004479"/>
    </source>
</evidence>
<comment type="cofactor">
    <cofactor evidence="13">
        <name>Mn(2+)</name>
        <dbReference type="ChEBI" id="CHEBI:29035"/>
    </cofactor>
    <cofactor evidence="13">
        <name>Co(2+)</name>
        <dbReference type="ChEBI" id="CHEBI:48828"/>
    </cofactor>
    <text evidence="13">Divalent metal cations. Mn(2+) or Co(2+).</text>
</comment>
<evidence type="ECO:0000256" key="10">
    <source>
        <dbReference type="ARBA" id="ARBA00023049"/>
    </source>
</evidence>
<keyword evidence="5 13" id="KW-0812">Transmembrane</keyword>